<dbReference type="PRINTS" id="PR00837">
    <property type="entry name" value="V5TPXLIKE"/>
</dbReference>
<feature type="compositionally biased region" description="Basic and acidic residues" evidence="1">
    <location>
        <begin position="120"/>
        <end position="133"/>
    </location>
</feature>
<comment type="caution">
    <text evidence="4">The sequence shown here is derived from an EMBL/GenBank/DDBJ whole genome shotgun (WGS) entry which is preliminary data.</text>
</comment>
<evidence type="ECO:0000256" key="2">
    <source>
        <dbReference type="SAM" id="SignalP"/>
    </source>
</evidence>
<dbReference type="InterPro" id="IPR035940">
    <property type="entry name" value="CAP_sf"/>
</dbReference>
<evidence type="ECO:0000259" key="3">
    <source>
        <dbReference type="SMART" id="SM00198"/>
    </source>
</evidence>
<organism evidence="4 5">
    <name type="scientific">Apiospora kogelbergensis</name>
    <dbReference type="NCBI Taxonomy" id="1337665"/>
    <lineage>
        <taxon>Eukaryota</taxon>
        <taxon>Fungi</taxon>
        <taxon>Dikarya</taxon>
        <taxon>Ascomycota</taxon>
        <taxon>Pezizomycotina</taxon>
        <taxon>Sordariomycetes</taxon>
        <taxon>Xylariomycetidae</taxon>
        <taxon>Amphisphaeriales</taxon>
        <taxon>Apiosporaceae</taxon>
        <taxon>Apiospora</taxon>
    </lineage>
</organism>
<dbReference type="PANTHER" id="PTHR10334">
    <property type="entry name" value="CYSTEINE-RICH SECRETORY PROTEIN-RELATED"/>
    <property type="match status" value="1"/>
</dbReference>
<accession>A0AAW0QBK0</accession>
<evidence type="ECO:0000313" key="4">
    <source>
        <dbReference type="EMBL" id="KAK8099847.1"/>
    </source>
</evidence>
<sequence>MFIRSSNKQPTVAMLFRSLVLAPLLLSSSVFTVSAEDVIITQTITAGPSEPTAPASAAAAEFTSPALFTSAILNSTNTYRAQHNASRLVWNRTLEEFANRYLGQVVSKRSDSSPSSSSPSEHRKERRGDKCDFQHSGGPYGENLALGCSNATSCVEAWGNERGEYDFAKGDFGEATGHFTQLVWKDTTSVGCGARMCGGGDDKNDGSARGWYLVCEYWPRGNVIGKFGDEVQAQENGGAGLGTWVPGVVVLVGLVSGVLTMVV</sequence>
<evidence type="ECO:0000256" key="1">
    <source>
        <dbReference type="SAM" id="MobiDB-lite"/>
    </source>
</evidence>
<feature type="signal peptide" evidence="2">
    <location>
        <begin position="1"/>
        <end position="35"/>
    </location>
</feature>
<protein>
    <recommendedName>
        <fullName evidence="3">SCP domain-containing protein</fullName>
    </recommendedName>
</protein>
<dbReference type="AlphaFoldDB" id="A0AAW0QBK0"/>
<dbReference type="PROSITE" id="PS01009">
    <property type="entry name" value="CRISP_1"/>
    <property type="match status" value="1"/>
</dbReference>
<dbReference type="InterPro" id="IPR018244">
    <property type="entry name" value="Allrgn_V5/Tpx1_CS"/>
</dbReference>
<dbReference type="InterPro" id="IPR001283">
    <property type="entry name" value="CRISP-related"/>
</dbReference>
<dbReference type="Gene3D" id="3.40.33.10">
    <property type="entry name" value="CAP"/>
    <property type="match status" value="1"/>
</dbReference>
<evidence type="ECO:0000313" key="5">
    <source>
        <dbReference type="Proteomes" id="UP001392437"/>
    </source>
</evidence>
<feature type="domain" description="SCP" evidence="3">
    <location>
        <begin position="67"/>
        <end position="225"/>
    </location>
</feature>
<dbReference type="SMART" id="SM00198">
    <property type="entry name" value="SCP"/>
    <property type="match status" value="1"/>
</dbReference>
<feature type="region of interest" description="Disordered" evidence="1">
    <location>
        <begin position="107"/>
        <end position="134"/>
    </location>
</feature>
<reference evidence="4 5" key="1">
    <citation type="submission" date="2023-01" db="EMBL/GenBank/DDBJ databases">
        <title>Analysis of 21 Apiospora genomes using comparative genomics revels a genus with tremendous synthesis potential of carbohydrate active enzymes and secondary metabolites.</title>
        <authorList>
            <person name="Sorensen T."/>
        </authorList>
    </citation>
    <scope>NUCLEOTIDE SEQUENCE [LARGE SCALE GENOMIC DNA]</scope>
    <source>
        <strain evidence="4 5">CBS 117206</strain>
    </source>
</reference>
<feature type="chain" id="PRO_5043575640" description="SCP domain-containing protein" evidence="2">
    <location>
        <begin position="36"/>
        <end position="263"/>
    </location>
</feature>
<proteinExistence type="predicted"/>
<dbReference type="EMBL" id="JAQQWP010000009">
    <property type="protein sequence ID" value="KAK8099847.1"/>
    <property type="molecule type" value="Genomic_DNA"/>
</dbReference>
<keyword evidence="5" id="KW-1185">Reference proteome</keyword>
<gene>
    <name evidence="4" type="ORF">PG999_010221</name>
</gene>
<name>A0AAW0QBK0_9PEZI</name>
<dbReference type="Proteomes" id="UP001392437">
    <property type="component" value="Unassembled WGS sequence"/>
</dbReference>
<dbReference type="InterPro" id="IPR014044">
    <property type="entry name" value="CAP_dom"/>
</dbReference>
<keyword evidence="2" id="KW-0732">Signal</keyword>
<dbReference type="GO" id="GO:0005576">
    <property type="term" value="C:extracellular region"/>
    <property type="evidence" value="ECO:0007669"/>
    <property type="project" value="InterPro"/>
</dbReference>
<dbReference type="SUPFAM" id="SSF55797">
    <property type="entry name" value="PR-1-like"/>
    <property type="match status" value="1"/>
</dbReference>
<dbReference type="Pfam" id="PF00188">
    <property type="entry name" value="CAP"/>
    <property type="match status" value="1"/>
</dbReference>